<name>A0A2B4RZ82_STYPI</name>
<gene>
    <name evidence="3" type="ORF">AWC38_SpisGene13643</name>
</gene>
<feature type="region of interest" description="Disordered" evidence="2">
    <location>
        <begin position="227"/>
        <end position="254"/>
    </location>
</feature>
<feature type="compositionally biased region" description="Polar residues" evidence="2">
    <location>
        <begin position="415"/>
        <end position="451"/>
    </location>
</feature>
<accession>A0A2B4RZ82</accession>
<comment type="caution">
    <text evidence="3">The sequence shown here is derived from an EMBL/GenBank/DDBJ whole genome shotgun (WGS) entry which is preliminary data.</text>
</comment>
<sequence length="585" mass="61434">MEVEGSPSKFTKAKTTPVIKSVSSLNEELISRRGGESMPVTSAHSSPQGVVTKAKSGGEVSISSRSRSSTARSVVRPPLIDESLIADDNEGLPLISAVYSLAANSIQDGSEASGIQGISVKGSKLDSSQQSSSQITKTQRVVSPTPSSPHSNRVSADATEVKEASKFKTISESLELNERKTSPRPQDDGERIHPTVANSVTKTHSSANVMQLVKLVDSVHKQMAPTGQSLTSASVNGQSSASVPPTSLASSSLVKPVTQPRQIAMKPQGTSTSIVLNLKPGEALPKAINVLGPDGKTVVVLSLTGDGGKPLSPQVSQTGGRIVIPLPATVSQKQGTVVNKVVSASSGKVPIAPHPGRVTVLSPTSLTSSPLLTSALDSSLLQKAPITRTENGATRTSPSVVISNASETRPPVIVESQNPESVSQGNCEGSPAVNESYSTTVASPEATPSASTEEKQGGLSPHEARIQRLKELIKAQEEAVNKLREKRRLEIERIRSDSTSSPENEEDAFKPERPPLVEQKTSSSPFAVPLPPKKRFREQDSGVKAKLPKSAESSVISNEGAFIPNGDDKSFVQLVGLENVVNNIK</sequence>
<feature type="compositionally biased region" description="Low complexity" evidence="2">
    <location>
        <begin position="60"/>
        <end position="76"/>
    </location>
</feature>
<proteinExistence type="predicted"/>
<evidence type="ECO:0000256" key="2">
    <source>
        <dbReference type="SAM" id="MobiDB-lite"/>
    </source>
</evidence>
<feature type="compositionally biased region" description="Basic and acidic residues" evidence="2">
    <location>
        <begin position="452"/>
        <end position="461"/>
    </location>
</feature>
<reference evidence="4" key="1">
    <citation type="journal article" date="2017" name="bioRxiv">
        <title>Comparative analysis of the genomes of Stylophora pistillata and Acropora digitifera provides evidence for extensive differences between species of corals.</title>
        <authorList>
            <person name="Voolstra C.R."/>
            <person name="Li Y."/>
            <person name="Liew Y.J."/>
            <person name="Baumgarten S."/>
            <person name="Zoccola D."/>
            <person name="Flot J.-F."/>
            <person name="Tambutte S."/>
            <person name="Allemand D."/>
            <person name="Aranda M."/>
        </authorList>
    </citation>
    <scope>NUCLEOTIDE SEQUENCE [LARGE SCALE GENOMIC DNA]</scope>
</reference>
<feature type="compositionally biased region" description="Polar residues" evidence="2">
    <location>
        <begin position="135"/>
        <end position="154"/>
    </location>
</feature>
<feature type="coiled-coil region" evidence="1">
    <location>
        <begin position="466"/>
        <end position="493"/>
    </location>
</feature>
<feature type="region of interest" description="Disordered" evidence="2">
    <location>
        <begin position="494"/>
        <end position="551"/>
    </location>
</feature>
<evidence type="ECO:0000256" key="1">
    <source>
        <dbReference type="SAM" id="Coils"/>
    </source>
</evidence>
<dbReference type="EMBL" id="LSMT01000260">
    <property type="protein sequence ID" value="PFX21860.1"/>
    <property type="molecule type" value="Genomic_DNA"/>
</dbReference>
<dbReference type="AlphaFoldDB" id="A0A2B4RZ82"/>
<feature type="compositionally biased region" description="Basic and acidic residues" evidence="2">
    <location>
        <begin position="176"/>
        <end position="192"/>
    </location>
</feature>
<organism evidence="3 4">
    <name type="scientific">Stylophora pistillata</name>
    <name type="common">Smooth cauliflower coral</name>
    <dbReference type="NCBI Taxonomy" id="50429"/>
    <lineage>
        <taxon>Eukaryota</taxon>
        <taxon>Metazoa</taxon>
        <taxon>Cnidaria</taxon>
        <taxon>Anthozoa</taxon>
        <taxon>Hexacorallia</taxon>
        <taxon>Scleractinia</taxon>
        <taxon>Astrocoeniina</taxon>
        <taxon>Pocilloporidae</taxon>
        <taxon>Stylophora</taxon>
    </lineage>
</organism>
<feature type="region of interest" description="Disordered" evidence="2">
    <location>
        <begin position="121"/>
        <end position="192"/>
    </location>
</feature>
<keyword evidence="1" id="KW-0175">Coiled coil</keyword>
<evidence type="ECO:0000313" key="4">
    <source>
        <dbReference type="Proteomes" id="UP000225706"/>
    </source>
</evidence>
<dbReference type="OrthoDB" id="5972107at2759"/>
<feature type="region of interest" description="Disordered" evidence="2">
    <location>
        <begin position="32"/>
        <end position="77"/>
    </location>
</feature>
<feature type="compositionally biased region" description="Polar residues" evidence="2">
    <location>
        <begin position="388"/>
        <end position="407"/>
    </location>
</feature>
<dbReference type="Proteomes" id="UP000225706">
    <property type="component" value="Unassembled WGS sequence"/>
</dbReference>
<evidence type="ECO:0000313" key="3">
    <source>
        <dbReference type="EMBL" id="PFX21860.1"/>
    </source>
</evidence>
<feature type="compositionally biased region" description="Polar residues" evidence="2">
    <location>
        <begin position="227"/>
        <end position="253"/>
    </location>
</feature>
<keyword evidence="4" id="KW-1185">Reference proteome</keyword>
<feature type="compositionally biased region" description="Polar residues" evidence="2">
    <location>
        <begin position="39"/>
        <end position="49"/>
    </location>
</feature>
<protein>
    <submittedName>
        <fullName evidence="3">Uncharacterized protein</fullName>
    </submittedName>
</protein>
<feature type="region of interest" description="Disordered" evidence="2">
    <location>
        <begin position="386"/>
        <end position="461"/>
    </location>
</feature>